<evidence type="ECO:0000313" key="1">
    <source>
        <dbReference type="EMBL" id="KKM88153.1"/>
    </source>
</evidence>
<name>A0A0F9L304_9ZZZZ</name>
<protein>
    <submittedName>
        <fullName evidence="1">Uncharacterized protein</fullName>
    </submittedName>
</protein>
<gene>
    <name evidence="1" type="ORF">LCGC14_1261540</name>
</gene>
<accession>A0A0F9L304</accession>
<comment type="caution">
    <text evidence="1">The sequence shown here is derived from an EMBL/GenBank/DDBJ whole genome shotgun (WGS) entry which is preliminary data.</text>
</comment>
<dbReference type="EMBL" id="LAZR01006998">
    <property type="protein sequence ID" value="KKM88153.1"/>
    <property type="molecule type" value="Genomic_DNA"/>
</dbReference>
<dbReference type="AlphaFoldDB" id="A0A0F9L304"/>
<organism evidence="1">
    <name type="scientific">marine sediment metagenome</name>
    <dbReference type="NCBI Taxonomy" id="412755"/>
    <lineage>
        <taxon>unclassified sequences</taxon>
        <taxon>metagenomes</taxon>
        <taxon>ecological metagenomes</taxon>
    </lineage>
</organism>
<sequence>MTTYVYKCPKHDEFDLTRERDDDLEFGVCPKCGEVSTHVVKIAAAIVQGGTGAGKDMHLPR</sequence>
<proteinExistence type="predicted"/>
<reference evidence="1" key="1">
    <citation type="journal article" date="2015" name="Nature">
        <title>Complex archaea that bridge the gap between prokaryotes and eukaryotes.</title>
        <authorList>
            <person name="Spang A."/>
            <person name="Saw J.H."/>
            <person name="Jorgensen S.L."/>
            <person name="Zaremba-Niedzwiedzka K."/>
            <person name="Martijn J."/>
            <person name="Lind A.E."/>
            <person name="van Eijk R."/>
            <person name="Schleper C."/>
            <person name="Guy L."/>
            <person name="Ettema T.J."/>
        </authorList>
    </citation>
    <scope>NUCLEOTIDE SEQUENCE</scope>
</reference>